<keyword evidence="6" id="KW-0503">Monooxygenase</keyword>
<proteinExistence type="inferred from homology"/>
<evidence type="ECO:0000256" key="5">
    <source>
        <dbReference type="ARBA" id="ARBA00023002"/>
    </source>
</evidence>
<gene>
    <name evidence="7" type="ORF">N7530_004281</name>
</gene>
<reference evidence="7" key="1">
    <citation type="submission" date="2022-12" db="EMBL/GenBank/DDBJ databases">
        <authorList>
            <person name="Petersen C."/>
        </authorList>
    </citation>
    <scope>NUCLEOTIDE SEQUENCE</scope>
    <source>
        <strain evidence="7">IBT 17660</strain>
    </source>
</reference>
<reference evidence="7" key="2">
    <citation type="journal article" date="2023" name="IMA Fungus">
        <title>Comparative genomic study of the Penicillium genus elucidates a diverse pangenome and 15 lateral gene transfer events.</title>
        <authorList>
            <person name="Petersen C."/>
            <person name="Sorensen T."/>
            <person name="Nielsen M.R."/>
            <person name="Sondergaard T.E."/>
            <person name="Sorensen J.L."/>
            <person name="Fitzpatrick D.A."/>
            <person name="Frisvad J.C."/>
            <person name="Nielsen K.L."/>
        </authorList>
    </citation>
    <scope>NUCLEOTIDE SEQUENCE</scope>
    <source>
        <strain evidence="7">IBT 17660</strain>
    </source>
</reference>
<dbReference type="PRINTS" id="PR00420">
    <property type="entry name" value="RNGMNOXGNASE"/>
</dbReference>
<dbReference type="InterPro" id="IPR036188">
    <property type="entry name" value="FAD/NAD-bd_sf"/>
</dbReference>
<comment type="caution">
    <text evidence="7">The sequence shown here is derived from an EMBL/GenBank/DDBJ whole genome shotgun (WGS) entry which is preliminary data.</text>
</comment>
<evidence type="ECO:0000313" key="7">
    <source>
        <dbReference type="EMBL" id="KAJ5478772.1"/>
    </source>
</evidence>
<protein>
    <recommendedName>
        <fullName evidence="9">FAD-binding domain-containing protein</fullName>
    </recommendedName>
</protein>
<dbReference type="Gene3D" id="3.50.50.60">
    <property type="entry name" value="FAD/NAD(P)-binding domain"/>
    <property type="match status" value="1"/>
</dbReference>
<dbReference type="Proteomes" id="UP001147760">
    <property type="component" value="Unassembled WGS sequence"/>
</dbReference>
<organism evidence="7 8">
    <name type="scientific">Penicillium desertorum</name>
    <dbReference type="NCBI Taxonomy" id="1303715"/>
    <lineage>
        <taxon>Eukaryota</taxon>
        <taxon>Fungi</taxon>
        <taxon>Dikarya</taxon>
        <taxon>Ascomycota</taxon>
        <taxon>Pezizomycotina</taxon>
        <taxon>Eurotiomycetes</taxon>
        <taxon>Eurotiomycetidae</taxon>
        <taxon>Eurotiales</taxon>
        <taxon>Aspergillaceae</taxon>
        <taxon>Penicillium</taxon>
    </lineage>
</organism>
<evidence type="ECO:0000313" key="8">
    <source>
        <dbReference type="Proteomes" id="UP001147760"/>
    </source>
</evidence>
<evidence type="ECO:0000256" key="4">
    <source>
        <dbReference type="ARBA" id="ARBA00022827"/>
    </source>
</evidence>
<dbReference type="InterPro" id="IPR050493">
    <property type="entry name" value="FAD-dep_Monooxygenase_BioMet"/>
</dbReference>
<dbReference type="PANTHER" id="PTHR13789:SF318">
    <property type="entry name" value="GERANYLGERANYL DIPHOSPHATE REDUCTASE"/>
    <property type="match status" value="1"/>
</dbReference>
<dbReference type="GO" id="GO:0004497">
    <property type="term" value="F:monooxygenase activity"/>
    <property type="evidence" value="ECO:0007669"/>
    <property type="project" value="UniProtKB-KW"/>
</dbReference>
<dbReference type="AlphaFoldDB" id="A0A9W9WYF4"/>
<comment type="cofactor">
    <cofactor evidence="1">
        <name>FAD</name>
        <dbReference type="ChEBI" id="CHEBI:57692"/>
    </cofactor>
</comment>
<evidence type="ECO:0000256" key="2">
    <source>
        <dbReference type="ARBA" id="ARBA00007992"/>
    </source>
</evidence>
<dbReference type="OrthoDB" id="16820at2759"/>
<keyword evidence="4" id="KW-0274">FAD</keyword>
<sequence length="466" mass="51003">MPVKSEPLRVLIAGAGIAGLATAISLTRISTLPNVDIQLYEQAPELLEIGASIALSPNGMRTLEKLGVHNALTDEVGFRGPSGIPQIFRHWKTDQVVSRDTHTNVPNPRHHTTRFHRGHLHSTLLEHVPRESIHLGKRIARAEVDQDGVSLYFDDESSAHGDILIGADGIRSVCDITLVIIAFLLTGVQSVRQSFIPDYKLRFSGKVFMRATFDASLVEGKIPDLPADSIHWWGPKDNFFASRLGKDQYTTVGAYDDPRSAEEVEESISWDQLGSVEFLRERYKDWNPTVRALTELTPSTNLYPNFVGDALPNWIFGSRVTLVGDAAHAHGGAFAAGGSLALDDSLALGLAFKEVFSSSKATFSPENINKALGLYSQTRQPHTARLLGIVHSQIDKKGTIFATSGEEDSALIARMTGRPNTEWLSEHDVEAAFTAAVELEGAQRQVRLAGPETKRDGEMQLQGSKL</sequence>
<evidence type="ECO:0000256" key="6">
    <source>
        <dbReference type="ARBA" id="ARBA00023033"/>
    </source>
</evidence>
<evidence type="ECO:0008006" key="9">
    <source>
        <dbReference type="Google" id="ProtNLM"/>
    </source>
</evidence>
<accession>A0A9W9WYF4</accession>
<dbReference type="EMBL" id="JAPWDO010000003">
    <property type="protein sequence ID" value="KAJ5478772.1"/>
    <property type="molecule type" value="Genomic_DNA"/>
</dbReference>
<keyword evidence="8" id="KW-1185">Reference proteome</keyword>
<comment type="similarity">
    <text evidence="2">Belongs to the paxM FAD-dependent monooxygenase family.</text>
</comment>
<evidence type="ECO:0000256" key="3">
    <source>
        <dbReference type="ARBA" id="ARBA00022630"/>
    </source>
</evidence>
<keyword evidence="3" id="KW-0285">Flavoprotein</keyword>
<dbReference type="PANTHER" id="PTHR13789">
    <property type="entry name" value="MONOOXYGENASE"/>
    <property type="match status" value="1"/>
</dbReference>
<evidence type="ECO:0000256" key="1">
    <source>
        <dbReference type="ARBA" id="ARBA00001974"/>
    </source>
</evidence>
<keyword evidence="5" id="KW-0560">Oxidoreductase</keyword>
<name>A0A9W9WYF4_9EURO</name>
<dbReference type="SUPFAM" id="SSF51905">
    <property type="entry name" value="FAD/NAD(P)-binding domain"/>
    <property type="match status" value="1"/>
</dbReference>